<dbReference type="RefSeq" id="WP_169943374.1">
    <property type="nucleotide sequence ID" value="NZ_CP053015.1"/>
</dbReference>
<dbReference type="Proteomes" id="UP000503018">
    <property type="component" value="Chromosome"/>
</dbReference>
<dbReference type="Gene3D" id="2.40.420.20">
    <property type="match status" value="1"/>
</dbReference>
<sequence length="350" mass="35955">MPAPRSLILSGLLLTLPLALSACSDDAAPVSEARLPANAEQFVVQPRTVVDWTDVGALVTSVDMADARARIPGILQSLSVREGDMVQRGQVIGRVVDSRLGYEGAAYGAQAAAAQAQVAQAEAELARIRFLRDNGVYAQARLDQAEAVARAARAGVAAARAQQSAVNALAGQGAIIAPSSGRVLMAPIPPGSAVGPGTSVATITSGAMVLRLELPETLMGRVRVGTPVVASGLAVAGSPAPRSTVSRVYPAVTGGQMTADVEMPGLGSTMVGRRVTARVATGERTAIIVPRRFIETRYGIDYVSIIGRDRSLASVPVQIAPGDSADQVEILAGVKAGDRLAATRPVRTAS</sequence>
<dbReference type="GO" id="GO:1990281">
    <property type="term" value="C:efflux pump complex"/>
    <property type="evidence" value="ECO:0007669"/>
    <property type="project" value="TreeGrafter"/>
</dbReference>
<evidence type="ECO:0000313" key="4">
    <source>
        <dbReference type="Proteomes" id="UP000503018"/>
    </source>
</evidence>
<protein>
    <submittedName>
        <fullName evidence="3">Efflux RND transporter periplasmic adaptor subunit</fullName>
    </submittedName>
</protein>
<dbReference type="PANTHER" id="PTHR30469:SF38">
    <property type="entry name" value="HLYD FAMILY SECRETION PROTEIN"/>
    <property type="match status" value="1"/>
</dbReference>
<name>A0A6M4ARW6_9SPHN</name>
<reference evidence="3 4" key="1">
    <citation type="submission" date="2020-01" db="EMBL/GenBank/DDBJ databases">
        <title>Sphingomonas sp. strain CSW-10.</title>
        <authorList>
            <person name="Chen W.-M."/>
        </authorList>
    </citation>
    <scope>NUCLEOTIDE SEQUENCE [LARGE SCALE GENOMIC DNA]</scope>
    <source>
        <strain evidence="3 4">CSW-10</strain>
    </source>
</reference>
<dbReference type="InterPro" id="IPR006143">
    <property type="entry name" value="RND_pump_MFP"/>
</dbReference>
<feature type="signal peptide" evidence="2">
    <location>
        <begin position="1"/>
        <end position="27"/>
    </location>
</feature>
<dbReference type="NCBIfam" id="TIGR01730">
    <property type="entry name" value="RND_mfp"/>
    <property type="match status" value="1"/>
</dbReference>
<organism evidence="3 4">
    <name type="scientific">Sphingomonas lacunae</name>
    <dbReference type="NCBI Taxonomy" id="2698828"/>
    <lineage>
        <taxon>Bacteria</taxon>
        <taxon>Pseudomonadati</taxon>
        <taxon>Pseudomonadota</taxon>
        <taxon>Alphaproteobacteria</taxon>
        <taxon>Sphingomonadales</taxon>
        <taxon>Sphingomonadaceae</taxon>
        <taxon>Sphingomonas</taxon>
    </lineage>
</organism>
<proteinExistence type="inferred from homology"/>
<keyword evidence="4" id="KW-1185">Reference proteome</keyword>
<keyword evidence="2" id="KW-0732">Signal</keyword>
<evidence type="ECO:0000256" key="1">
    <source>
        <dbReference type="ARBA" id="ARBA00009477"/>
    </source>
</evidence>
<gene>
    <name evidence="3" type="ORF">GV829_00760</name>
</gene>
<dbReference type="PROSITE" id="PS51257">
    <property type="entry name" value="PROKAR_LIPOPROTEIN"/>
    <property type="match status" value="1"/>
</dbReference>
<dbReference type="SUPFAM" id="SSF111369">
    <property type="entry name" value="HlyD-like secretion proteins"/>
    <property type="match status" value="1"/>
</dbReference>
<dbReference type="EMBL" id="CP053015">
    <property type="protein sequence ID" value="QJQ31160.1"/>
    <property type="molecule type" value="Genomic_DNA"/>
</dbReference>
<dbReference type="KEGG" id="slan:GV829_00760"/>
<evidence type="ECO:0000256" key="2">
    <source>
        <dbReference type="SAM" id="SignalP"/>
    </source>
</evidence>
<feature type="chain" id="PRO_5026847407" evidence="2">
    <location>
        <begin position="28"/>
        <end position="350"/>
    </location>
</feature>
<dbReference type="AlphaFoldDB" id="A0A6M4ARW6"/>
<dbReference type="PANTHER" id="PTHR30469">
    <property type="entry name" value="MULTIDRUG RESISTANCE PROTEIN MDTA"/>
    <property type="match status" value="1"/>
</dbReference>
<dbReference type="Gene3D" id="1.10.287.470">
    <property type="entry name" value="Helix hairpin bin"/>
    <property type="match status" value="1"/>
</dbReference>
<accession>A0A6M4ARW6</accession>
<evidence type="ECO:0000313" key="3">
    <source>
        <dbReference type="EMBL" id="QJQ31160.1"/>
    </source>
</evidence>
<dbReference type="GO" id="GO:0015562">
    <property type="term" value="F:efflux transmembrane transporter activity"/>
    <property type="evidence" value="ECO:0007669"/>
    <property type="project" value="TreeGrafter"/>
</dbReference>
<comment type="similarity">
    <text evidence="1">Belongs to the membrane fusion protein (MFP) (TC 8.A.1) family.</text>
</comment>
<dbReference type="Gene3D" id="2.40.50.100">
    <property type="match status" value="1"/>
</dbReference>